<accession>A0A178IQB3</accession>
<dbReference type="RefSeq" id="WP_068768767.1">
    <property type="nucleotide sequence ID" value="NZ_CP109796.1"/>
</dbReference>
<comment type="caution">
    <text evidence="2">The sequence shown here is derived from an EMBL/GenBank/DDBJ whole genome shotgun (WGS) entry which is preliminary data.</text>
</comment>
<keyword evidence="3" id="KW-1185">Reference proteome</keyword>
<evidence type="ECO:0000313" key="2">
    <source>
        <dbReference type="EMBL" id="OAM91499.1"/>
    </source>
</evidence>
<sequence length="151" mass="16454">MRTMSTAIVGLVLIFALLCGAGGGTATYFLLKNRLALWIQTTNQSVHALSAKAGEEKEDLAASIAKLREQLDTGQKKLTELQATAESTRATTAELAEHHRQLAAQSAETARQVEIQNQVAARLIDDLKKRDRQTRETAAQALPFIIEPPAF</sequence>
<evidence type="ECO:0000256" key="1">
    <source>
        <dbReference type="SAM" id="Coils"/>
    </source>
</evidence>
<organism evidence="2 3">
    <name type="scientific">Termitidicoccus mucosus</name>
    <dbReference type="NCBI Taxonomy" id="1184151"/>
    <lineage>
        <taxon>Bacteria</taxon>
        <taxon>Pseudomonadati</taxon>
        <taxon>Verrucomicrobiota</taxon>
        <taxon>Opitutia</taxon>
        <taxon>Opitutales</taxon>
        <taxon>Opitutaceae</taxon>
        <taxon>Termitidicoccus</taxon>
    </lineage>
</organism>
<feature type="coiled-coil region" evidence="1">
    <location>
        <begin position="50"/>
        <end position="84"/>
    </location>
</feature>
<protein>
    <recommendedName>
        <fullName evidence="4">DNA recombination protein RmuC</fullName>
    </recommendedName>
</protein>
<name>A0A178IQB3_9BACT</name>
<reference evidence="2 3" key="1">
    <citation type="submission" date="2016-01" db="EMBL/GenBank/DDBJ databases">
        <title>High potential of lignocellulose degradation of a new Verrucomicrobia species.</title>
        <authorList>
            <person name="Wang Y."/>
            <person name="Shi Y."/>
            <person name="Qiu Z."/>
            <person name="Liu S."/>
            <person name="Yang H."/>
        </authorList>
    </citation>
    <scope>NUCLEOTIDE SEQUENCE [LARGE SCALE GENOMIC DNA]</scope>
    <source>
        <strain evidence="2 3">TSB47</strain>
    </source>
</reference>
<dbReference type="EMBL" id="LRRQ01000025">
    <property type="protein sequence ID" value="OAM91499.1"/>
    <property type="molecule type" value="Genomic_DNA"/>
</dbReference>
<evidence type="ECO:0008006" key="4">
    <source>
        <dbReference type="Google" id="ProtNLM"/>
    </source>
</evidence>
<dbReference type="AlphaFoldDB" id="A0A178IQB3"/>
<proteinExistence type="predicted"/>
<dbReference type="Proteomes" id="UP000078486">
    <property type="component" value="Unassembled WGS sequence"/>
</dbReference>
<gene>
    <name evidence="2" type="ORF">AW736_02860</name>
</gene>
<keyword evidence="1" id="KW-0175">Coiled coil</keyword>
<evidence type="ECO:0000313" key="3">
    <source>
        <dbReference type="Proteomes" id="UP000078486"/>
    </source>
</evidence>